<proteinExistence type="predicted"/>
<evidence type="ECO:0000256" key="1">
    <source>
        <dbReference type="SAM" id="Phobius"/>
    </source>
</evidence>
<organism evidence="2 3">
    <name type="scientific">Drosophila simulans</name>
    <name type="common">Fruit fly</name>
    <dbReference type="NCBI Taxonomy" id="7240"/>
    <lineage>
        <taxon>Eukaryota</taxon>
        <taxon>Metazoa</taxon>
        <taxon>Ecdysozoa</taxon>
        <taxon>Arthropoda</taxon>
        <taxon>Hexapoda</taxon>
        <taxon>Insecta</taxon>
        <taxon>Pterygota</taxon>
        <taxon>Neoptera</taxon>
        <taxon>Endopterygota</taxon>
        <taxon>Diptera</taxon>
        <taxon>Brachycera</taxon>
        <taxon>Muscomorpha</taxon>
        <taxon>Ephydroidea</taxon>
        <taxon>Drosophilidae</taxon>
        <taxon>Drosophila</taxon>
        <taxon>Sophophora</taxon>
    </lineage>
</organism>
<accession>B4QJ51</accession>
<dbReference type="PhylomeDB" id="B4QJ51"/>
<dbReference type="Proteomes" id="UP000000304">
    <property type="component" value="Chromosome 3L"/>
</dbReference>
<protein>
    <submittedName>
        <fullName evidence="2">GD12175</fullName>
    </submittedName>
</protein>
<dbReference type="EMBL" id="CM000363">
    <property type="protein sequence ID" value="EDX11268.1"/>
    <property type="molecule type" value="Genomic_DNA"/>
</dbReference>
<keyword evidence="1" id="KW-1133">Transmembrane helix</keyword>
<gene>
    <name evidence="2" type="primary">Dsim\GD12175</name>
    <name evidence="2" type="ORF">Dsim_GD12175</name>
</gene>
<feature type="transmembrane region" description="Helical" evidence="1">
    <location>
        <begin position="20"/>
        <end position="42"/>
    </location>
</feature>
<dbReference type="AlphaFoldDB" id="B4QJ51"/>
<keyword evidence="3" id="KW-1185">Reference proteome</keyword>
<keyword evidence="1" id="KW-0472">Membrane</keyword>
<dbReference type="HOGENOM" id="CLU_2560784_0_0_1"/>
<evidence type="ECO:0000313" key="2">
    <source>
        <dbReference type="EMBL" id="EDX11268.1"/>
    </source>
</evidence>
<dbReference type="OMA" id="FTKSFHA"/>
<evidence type="ECO:0000313" key="3">
    <source>
        <dbReference type="Proteomes" id="UP000000304"/>
    </source>
</evidence>
<name>B4QJ51_DROSI</name>
<reference evidence="2 3" key="1">
    <citation type="journal article" date="2007" name="Nature">
        <title>Evolution of genes and genomes on the Drosophila phylogeny.</title>
        <authorList>
            <consortium name="Drosophila 12 Genomes Consortium"/>
            <person name="Clark A.G."/>
            <person name="Eisen M.B."/>
            <person name="Smith D.R."/>
            <person name="Bergman C.M."/>
            <person name="Oliver B."/>
            <person name="Markow T.A."/>
            <person name="Kaufman T.C."/>
            <person name="Kellis M."/>
            <person name="Gelbart W."/>
            <person name="Iyer V.N."/>
            <person name="Pollard D.A."/>
            <person name="Sackton T.B."/>
            <person name="Larracuente A.M."/>
            <person name="Singh N.D."/>
            <person name="Abad J.P."/>
            <person name="Abt D.N."/>
            <person name="Adryan B."/>
            <person name="Aguade M."/>
            <person name="Akashi H."/>
            <person name="Anderson W.W."/>
            <person name="Aquadro C.F."/>
            <person name="Ardell D.H."/>
            <person name="Arguello R."/>
            <person name="Artieri C.G."/>
            <person name="Barbash D.A."/>
            <person name="Barker D."/>
            <person name="Barsanti P."/>
            <person name="Batterham P."/>
            <person name="Batzoglou S."/>
            <person name="Begun D."/>
            <person name="Bhutkar A."/>
            <person name="Blanco E."/>
            <person name="Bosak S.A."/>
            <person name="Bradley R.K."/>
            <person name="Brand A.D."/>
            <person name="Brent M.R."/>
            <person name="Brooks A.N."/>
            <person name="Brown R.H."/>
            <person name="Butlin R.K."/>
            <person name="Caggese C."/>
            <person name="Calvi B.R."/>
            <person name="Bernardo de Carvalho A."/>
            <person name="Caspi A."/>
            <person name="Castrezana S."/>
            <person name="Celniker S.E."/>
            <person name="Chang J.L."/>
            <person name="Chapple C."/>
            <person name="Chatterji S."/>
            <person name="Chinwalla A."/>
            <person name="Civetta A."/>
            <person name="Clifton S.W."/>
            <person name="Comeron J.M."/>
            <person name="Costello J.C."/>
            <person name="Coyne J.A."/>
            <person name="Daub J."/>
            <person name="David R.G."/>
            <person name="Delcher A.L."/>
            <person name="Delehaunty K."/>
            <person name="Do C.B."/>
            <person name="Ebling H."/>
            <person name="Edwards K."/>
            <person name="Eickbush T."/>
            <person name="Evans J.D."/>
            <person name="Filipski A."/>
            <person name="Findeiss S."/>
            <person name="Freyhult E."/>
            <person name="Fulton L."/>
            <person name="Fulton R."/>
            <person name="Garcia A.C."/>
            <person name="Gardiner A."/>
            <person name="Garfield D.A."/>
            <person name="Garvin B.E."/>
            <person name="Gibson G."/>
            <person name="Gilbert D."/>
            <person name="Gnerre S."/>
            <person name="Godfrey J."/>
            <person name="Good R."/>
            <person name="Gotea V."/>
            <person name="Gravely B."/>
            <person name="Greenberg A.J."/>
            <person name="Griffiths-Jones S."/>
            <person name="Gross S."/>
            <person name="Guigo R."/>
            <person name="Gustafson E.A."/>
            <person name="Haerty W."/>
            <person name="Hahn M.W."/>
            <person name="Halligan D.L."/>
            <person name="Halpern A.L."/>
            <person name="Halter G.M."/>
            <person name="Han M.V."/>
            <person name="Heger A."/>
            <person name="Hillier L."/>
            <person name="Hinrichs A.S."/>
            <person name="Holmes I."/>
            <person name="Hoskins R.A."/>
            <person name="Hubisz M.J."/>
            <person name="Hultmark D."/>
            <person name="Huntley M.A."/>
            <person name="Jaffe D.B."/>
            <person name="Jagadeeshan S."/>
            <person name="Jeck W.R."/>
            <person name="Johnson J."/>
            <person name="Jones C.D."/>
            <person name="Jordan W.C."/>
            <person name="Karpen G.H."/>
            <person name="Kataoka E."/>
            <person name="Keightley P.D."/>
            <person name="Kheradpour P."/>
            <person name="Kirkness E.F."/>
            <person name="Koerich L.B."/>
            <person name="Kristiansen K."/>
            <person name="Kudrna D."/>
            <person name="Kulathinal R.J."/>
            <person name="Kumar S."/>
            <person name="Kwok R."/>
            <person name="Lander E."/>
            <person name="Langley C.H."/>
            <person name="Lapoint R."/>
            <person name="Lazzaro B.P."/>
            <person name="Lee S.J."/>
            <person name="Levesque L."/>
            <person name="Li R."/>
            <person name="Lin C.F."/>
            <person name="Lin M.F."/>
            <person name="Lindblad-Toh K."/>
            <person name="Llopart A."/>
            <person name="Long M."/>
            <person name="Low L."/>
            <person name="Lozovsky E."/>
            <person name="Lu J."/>
            <person name="Luo M."/>
            <person name="Machado C.A."/>
            <person name="Makalowski W."/>
            <person name="Marzo M."/>
            <person name="Matsuda M."/>
            <person name="Matzkin L."/>
            <person name="McAllister B."/>
            <person name="McBride C.S."/>
            <person name="McKernan B."/>
            <person name="McKernan K."/>
            <person name="Mendez-Lago M."/>
            <person name="Minx P."/>
            <person name="Mollenhauer M.U."/>
            <person name="Montooth K."/>
            <person name="Mount S.M."/>
            <person name="Mu X."/>
            <person name="Myers E."/>
            <person name="Negre B."/>
            <person name="Newfeld S."/>
            <person name="Nielsen R."/>
            <person name="Noor M.A."/>
            <person name="O'Grady P."/>
            <person name="Pachter L."/>
            <person name="Papaceit M."/>
            <person name="Parisi M.J."/>
            <person name="Parisi M."/>
            <person name="Parts L."/>
            <person name="Pedersen J.S."/>
            <person name="Pesole G."/>
            <person name="Phillippy A.M."/>
            <person name="Ponting C.P."/>
            <person name="Pop M."/>
            <person name="Porcelli D."/>
            <person name="Powell J.R."/>
            <person name="Prohaska S."/>
            <person name="Pruitt K."/>
            <person name="Puig M."/>
            <person name="Quesneville H."/>
            <person name="Ram K.R."/>
            <person name="Rand D."/>
            <person name="Rasmussen M.D."/>
            <person name="Reed L.K."/>
            <person name="Reenan R."/>
            <person name="Reily A."/>
            <person name="Remington K.A."/>
            <person name="Rieger T.T."/>
            <person name="Ritchie M.G."/>
            <person name="Robin C."/>
            <person name="Rogers Y.H."/>
            <person name="Rohde C."/>
            <person name="Rozas J."/>
            <person name="Rubenfield M.J."/>
            <person name="Ruiz A."/>
            <person name="Russo S."/>
            <person name="Salzberg S.L."/>
            <person name="Sanchez-Gracia A."/>
            <person name="Saranga D.J."/>
            <person name="Sato H."/>
            <person name="Schaeffer S.W."/>
            <person name="Schatz M.C."/>
            <person name="Schlenke T."/>
            <person name="Schwartz R."/>
            <person name="Segarra C."/>
            <person name="Singh R.S."/>
            <person name="Sirot L."/>
            <person name="Sirota M."/>
            <person name="Sisneros N.B."/>
            <person name="Smith C.D."/>
            <person name="Smith T.F."/>
            <person name="Spieth J."/>
            <person name="Stage D.E."/>
            <person name="Stark A."/>
            <person name="Stephan W."/>
            <person name="Strausberg R.L."/>
            <person name="Strempel S."/>
            <person name="Sturgill D."/>
            <person name="Sutton G."/>
            <person name="Sutton G.G."/>
            <person name="Tao W."/>
            <person name="Teichmann S."/>
            <person name="Tobari Y.N."/>
            <person name="Tomimura Y."/>
            <person name="Tsolas J.M."/>
            <person name="Valente V.L."/>
            <person name="Venter E."/>
            <person name="Venter J.C."/>
            <person name="Vicario S."/>
            <person name="Vieira F.G."/>
            <person name="Vilella A.J."/>
            <person name="Villasante A."/>
            <person name="Walenz B."/>
            <person name="Wang J."/>
            <person name="Wasserman M."/>
            <person name="Watts T."/>
            <person name="Wilson D."/>
            <person name="Wilson R.K."/>
            <person name="Wing R.A."/>
            <person name="Wolfner M.F."/>
            <person name="Wong A."/>
            <person name="Wong G.K."/>
            <person name="Wu C.I."/>
            <person name="Wu G."/>
            <person name="Yamamoto D."/>
            <person name="Yang H.P."/>
            <person name="Yang S.P."/>
            <person name="Yorke J.A."/>
            <person name="Yoshida K."/>
            <person name="Zdobnov E."/>
            <person name="Zhang P."/>
            <person name="Zhang Y."/>
            <person name="Zimin A.V."/>
            <person name="Baldwin J."/>
            <person name="Abdouelleil A."/>
            <person name="Abdulkadir J."/>
            <person name="Abebe A."/>
            <person name="Abera B."/>
            <person name="Abreu J."/>
            <person name="Acer S.C."/>
            <person name="Aftuck L."/>
            <person name="Alexander A."/>
            <person name="An P."/>
            <person name="Anderson E."/>
            <person name="Anderson S."/>
            <person name="Arachi H."/>
            <person name="Azer M."/>
            <person name="Bachantsang P."/>
            <person name="Barry A."/>
            <person name="Bayul T."/>
            <person name="Berlin A."/>
            <person name="Bessette D."/>
            <person name="Bloom T."/>
            <person name="Blye J."/>
            <person name="Boguslavskiy L."/>
            <person name="Bonnet C."/>
            <person name="Boukhgalter B."/>
            <person name="Bourzgui I."/>
            <person name="Brown A."/>
            <person name="Cahill P."/>
            <person name="Channer S."/>
            <person name="Cheshatsang Y."/>
            <person name="Chuda L."/>
            <person name="Citroen M."/>
            <person name="Collymore A."/>
            <person name="Cooke P."/>
            <person name="Costello M."/>
            <person name="D'Aco K."/>
            <person name="Daza R."/>
            <person name="De Haan G."/>
            <person name="DeGray S."/>
            <person name="DeMaso C."/>
            <person name="Dhargay N."/>
            <person name="Dooley K."/>
            <person name="Dooley E."/>
            <person name="Doricent M."/>
            <person name="Dorje P."/>
            <person name="Dorjee K."/>
            <person name="Dupes A."/>
            <person name="Elong R."/>
            <person name="Falk J."/>
            <person name="Farina A."/>
            <person name="Faro S."/>
            <person name="Ferguson D."/>
            <person name="Fisher S."/>
            <person name="Foley C.D."/>
            <person name="Franke A."/>
            <person name="Friedrich D."/>
            <person name="Gadbois L."/>
            <person name="Gearin G."/>
            <person name="Gearin C.R."/>
            <person name="Giannoukos G."/>
            <person name="Goode T."/>
            <person name="Graham J."/>
            <person name="Grandbois E."/>
            <person name="Grewal S."/>
            <person name="Gyaltsen K."/>
            <person name="Hafez N."/>
            <person name="Hagos B."/>
            <person name="Hall J."/>
            <person name="Henson C."/>
            <person name="Hollinger A."/>
            <person name="Honan T."/>
            <person name="Huard M.D."/>
            <person name="Hughes L."/>
            <person name="Hurhula B."/>
            <person name="Husby M.E."/>
            <person name="Kamat A."/>
            <person name="Kanga B."/>
            <person name="Kashin S."/>
            <person name="Khazanovich D."/>
            <person name="Kisner P."/>
            <person name="Lance K."/>
            <person name="Lara M."/>
            <person name="Lee W."/>
            <person name="Lennon N."/>
            <person name="Letendre F."/>
            <person name="LeVine R."/>
            <person name="Lipovsky A."/>
            <person name="Liu X."/>
            <person name="Liu J."/>
            <person name="Liu S."/>
            <person name="Lokyitsang T."/>
            <person name="Lokyitsang Y."/>
            <person name="Lubonja R."/>
            <person name="Lui A."/>
            <person name="MacDonald P."/>
            <person name="Magnisalis V."/>
            <person name="Maru K."/>
            <person name="Matthews C."/>
            <person name="McCusker W."/>
            <person name="McDonough S."/>
            <person name="Mehta T."/>
            <person name="Meldrim J."/>
            <person name="Meneus L."/>
            <person name="Mihai O."/>
            <person name="Mihalev A."/>
            <person name="Mihova T."/>
            <person name="Mittelman R."/>
            <person name="Mlenga V."/>
            <person name="Montmayeur A."/>
            <person name="Mulrain L."/>
            <person name="Navidi A."/>
            <person name="Naylor J."/>
            <person name="Negash T."/>
            <person name="Nguyen T."/>
            <person name="Nguyen N."/>
            <person name="Nicol R."/>
            <person name="Norbu C."/>
            <person name="Norbu N."/>
            <person name="Novod N."/>
            <person name="O'Neill B."/>
            <person name="Osman S."/>
            <person name="Markiewicz E."/>
            <person name="Oyono O.L."/>
            <person name="Patti C."/>
            <person name="Phunkhang P."/>
            <person name="Pierre F."/>
            <person name="Priest M."/>
            <person name="Raghuraman S."/>
            <person name="Rege F."/>
            <person name="Reyes R."/>
            <person name="Rise C."/>
            <person name="Rogov P."/>
            <person name="Ross K."/>
            <person name="Ryan E."/>
            <person name="Settipalli S."/>
            <person name="Shea T."/>
            <person name="Sherpa N."/>
            <person name="Shi L."/>
            <person name="Shih D."/>
            <person name="Sparrow T."/>
            <person name="Spaulding J."/>
            <person name="Stalker J."/>
            <person name="Stange-Thomann N."/>
            <person name="Stavropoulos S."/>
            <person name="Stone C."/>
            <person name="Strader C."/>
            <person name="Tesfaye S."/>
            <person name="Thomson T."/>
            <person name="Thoulutsang Y."/>
            <person name="Thoulutsang D."/>
            <person name="Topham K."/>
            <person name="Topping I."/>
            <person name="Tsamla T."/>
            <person name="Vassiliev H."/>
            <person name="Vo A."/>
            <person name="Wangchuk T."/>
            <person name="Wangdi T."/>
            <person name="Weiand M."/>
            <person name="Wilkinson J."/>
            <person name="Wilson A."/>
            <person name="Yadav S."/>
            <person name="Young G."/>
            <person name="Yu Q."/>
            <person name="Zembek L."/>
            <person name="Zhong D."/>
            <person name="Zimmer A."/>
            <person name="Zwirko Z."/>
            <person name="Jaffe D.B."/>
            <person name="Alvarez P."/>
            <person name="Brockman W."/>
            <person name="Butler J."/>
            <person name="Chin C."/>
            <person name="Gnerre S."/>
            <person name="Grabherr M."/>
            <person name="Kleber M."/>
            <person name="Mauceli E."/>
            <person name="MacCallum I."/>
        </authorList>
    </citation>
    <scope>NUCLEOTIDE SEQUENCE [LARGE SCALE GENOMIC DNA]</scope>
    <source>
        <strain evidence="3">white501</strain>
    </source>
</reference>
<sequence>MNRTGVHWPTTLHYFTKSFHATLIHFTTTITIIITIAATTTISTAKWCSRGSGQILGTFLTSNTIMMTTTTTCA</sequence>
<keyword evidence="1" id="KW-0812">Transmembrane</keyword>